<sequence>MFKPASKAKAKLRMAIMGPSGSGKTFTALSVAQHLGGKVGLIDTEHGSASKYADRFKFDVTELTNFHPNKYIEAINAAGRMGYEVLIVDSLSHAWFWELDASANSSSGNSFTAWAKIRPLERALINALLAYPGHVIVTMRSKTEWVTEQVVNKRGDSVSSPRRVGTAPVQASGIEYEFDLAGEMDLAHVLTISKSRCPELADTQQHYPGEALAKSLLAWLDDGIEPDPAAFNASPTQTAPSTDRQQVIADIGVELERLGWTTEAGKAFLKQRYGRESRQRLDHAELNDCLSHLRQLQPTVEPKLNLVS</sequence>
<proteinExistence type="predicted"/>
<evidence type="ECO:0000259" key="1">
    <source>
        <dbReference type="SMART" id="SM00382"/>
    </source>
</evidence>
<dbReference type="Pfam" id="PF13479">
    <property type="entry name" value="AAA_24"/>
    <property type="match status" value="1"/>
</dbReference>
<dbReference type="EMBL" id="JAHHHV010000052">
    <property type="protein sequence ID" value="MBW4465610.1"/>
    <property type="molecule type" value="Genomic_DNA"/>
</dbReference>
<comment type="caution">
    <text evidence="2">The sequence shown here is derived from an EMBL/GenBank/DDBJ whole genome shotgun (WGS) entry which is preliminary data.</text>
</comment>
<organism evidence="2 3">
    <name type="scientific">Pegethrix bostrychoides GSE-TBD4-15B</name>
    <dbReference type="NCBI Taxonomy" id="2839662"/>
    <lineage>
        <taxon>Bacteria</taxon>
        <taxon>Bacillati</taxon>
        <taxon>Cyanobacteriota</taxon>
        <taxon>Cyanophyceae</taxon>
        <taxon>Oculatellales</taxon>
        <taxon>Oculatellaceae</taxon>
        <taxon>Pegethrix</taxon>
    </lineage>
</organism>
<feature type="domain" description="AAA+ ATPase" evidence="1">
    <location>
        <begin position="10"/>
        <end position="156"/>
    </location>
</feature>
<gene>
    <name evidence="2" type="ORF">KME07_09245</name>
</gene>
<evidence type="ECO:0000313" key="2">
    <source>
        <dbReference type="EMBL" id="MBW4465610.1"/>
    </source>
</evidence>
<dbReference type="AlphaFoldDB" id="A0A951PAN1"/>
<accession>A0A951PAN1</accession>
<reference evidence="2" key="2">
    <citation type="journal article" date="2022" name="Microbiol. Resour. Announc.">
        <title>Metagenome Sequencing to Explore Phylogenomics of Terrestrial Cyanobacteria.</title>
        <authorList>
            <person name="Ward R.D."/>
            <person name="Stajich J.E."/>
            <person name="Johansen J.R."/>
            <person name="Huntemann M."/>
            <person name="Clum A."/>
            <person name="Foster B."/>
            <person name="Foster B."/>
            <person name="Roux S."/>
            <person name="Palaniappan K."/>
            <person name="Varghese N."/>
            <person name="Mukherjee S."/>
            <person name="Reddy T.B.K."/>
            <person name="Daum C."/>
            <person name="Copeland A."/>
            <person name="Chen I.A."/>
            <person name="Ivanova N.N."/>
            <person name="Kyrpides N.C."/>
            <person name="Shapiro N."/>
            <person name="Eloe-Fadrosh E.A."/>
            <person name="Pietrasiak N."/>
        </authorList>
    </citation>
    <scope>NUCLEOTIDE SEQUENCE</scope>
    <source>
        <strain evidence="2">GSE-TBD4-15B</strain>
    </source>
</reference>
<dbReference type="GO" id="GO:0005524">
    <property type="term" value="F:ATP binding"/>
    <property type="evidence" value="ECO:0007669"/>
    <property type="project" value="UniProtKB-KW"/>
</dbReference>
<reference evidence="2" key="1">
    <citation type="submission" date="2021-05" db="EMBL/GenBank/DDBJ databases">
        <authorList>
            <person name="Pietrasiak N."/>
            <person name="Ward R."/>
            <person name="Stajich J.E."/>
            <person name="Kurbessoian T."/>
        </authorList>
    </citation>
    <scope>NUCLEOTIDE SEQUENCE</scope>
    <source>
        <strain evidence="2">GSE-TBD4-15B</strain>
    </source>
</reference>
<protein>
    <submittedName>
        <fullName evidence="2">ATP-binding protein</fullName>
    </submittedName>
</protein>
<dbReference type="InterPro" id="IPR003593">
    <property type="entry name" value="AAA+_ATPase"/>
</dbReference>
<dbReference type="SUPFAM" id="SSF52540">
    <property type="entry name" value="P-loop containing nucleoside triphosphate hydrolases"/>
    <property type="match status" value="1"/>
</dbReference>
<dbReference type="Gene3D" id="3.40.50.300">
    <property type="entry name" value="P-loop containing nucleotide triphosphate hydrolases"/>
    <property type="match status" value="1"/>
</dbReference>
<name>A0A951PAN1_9CYAN</name>
<dbReference type="SMART" id="SM00382">
    <property type="entry name" value="AAA"/>
    <property type="match status" value="1"/>
</dbReference>
<keyword evidence="2" id="KW-0547">Nucleotide-binding</keyword>
<evidence type="ECO:0000313" key="3">
    <source>
        <dbReference type="Proteomes" id="UP000707356"/>
    </source>
</evidence>
<keyword evidence="2" id="KW-0067">ATP-binding</keyword>
<dbReference type="InterPro" id="IPR027417">
    <property type="entry name" value="P-loop_NTPase"/>
</dbReference>
<dbReference type="Proteomes" id="UP000707356">
    <property type="component" value="Unassembled WGS sequence"/>
</dbReference>